<protein>
    <recommendedName>
        <fullName evidence="9">Pentacotripeptide-repeat region of PRORP domain-containing protein</fullName>
    </recommendedName>
</protein>
<comment type="subunit">
    <text evidence="4">Binds to mitochondrial small subunit 15S rRNA.</text>
</comment>
<dbReference type="PANTHER" id="PTHR47447:SF17">
    <property type="entry name" value="OS12G0638900 PROTEIN"/>
    <property type="match status" value="1"/>
</dbReference>
<evidence type="ECO:0000256" key="5">
    <source>
        <dbReference type="PROSITE-ProRule" id="PRU00708"/>
    </source>
</evidence>
<dbReference type="PANTHER" id="PTHR47447">
    <property type="entry name" value="OS03G0856100 PROTEIN"/>
    <property type="match status" value="1"/>
</dbReference>
<keyword evidence="8" id="KW-1185">Reference proteome</keyword>
<keyword evidence="2" id="KW-0677">Repeat</keyword>
<feature type="region of interest" description="Disordered" evidence="6">
    <location>
        <begin position="40"/>
        <end position="68"/>
    </location>
</feature>
<accession>A0A0C3G9W5</accession>
<dbReference type="AlphaFoldDB" id="A0A0C3G9W5"/>
<reference evidence="8" key="2">
    <citation type="submission" date="2015-01" db="EMBL/GenBank/DDBJ databases">
        <title>Evolutionary Origins and Diversification of the Mycorrhizal Mutualists.</title>
        <authorList>
            <consortium name="DOE Joint Genome Institute"/>
            <consortium name="Mycorrhizal Genomics Consortium"/>
            <person name="Kohler A."/>
            <person name="Kuo A."/>
            <person name="Nagy L.G."/>
            <person name="Floudas D."/>
            <person name="Copeland A."/>
            <person name="Barry K.W."/>
            <person name="Cichocki N."/>
            <person name="Veneault-Fourrey C."/>
            <person name="LaButti K."/>
            <person name="Lindquist E.A."/>
            <person name="Lipzen A."/>
            <person name="Lundell T."/>
            <person name="Morin E."/>
            <person name="Murat C."/>
            <person name="Riley R."/>
            <person name="Ohm R."/>
            <person name="Sun H."/>
            <person name="Tunlid A."/>
            <person name="Henrissat B."/>
            <person name="Grigoriev I.V."/>
            <person name="Hibbett D.S."/>
            <person name="Martin F."/>
        </authorList>
    </citation>
    <scope>NUCLEOTIDE SEQUENCE [LARGE SCALE GENOMIC DNA]</scope>
    <source>
        <strain evidence="8">Zn</strain>
    </source>
</reference>
<evidence type="ECO:0000313" key="8">
    <source>
        <dbReference type="Proteomes" id="UP000054321"/>
    </source>
</evidence>
<comment type="similarity">
    <text evidence="1">Belongs to the CCM1 family.</text>
</comment>
<name>A0A0C3G9W5_OIDMZ</name>
<evidence type="ECO:0000256" key="6">
    <source>
        <dbReference type="SAM" id="MobiDB-lite"/>
    </source>
</evidence>
<dbReference type="STRING" id="913774.A0A0C3G9W5"/>
<dbReference type="Proteomes" id="UP000054321">
    <property type="component" value="Unassembled WGS sequence"/>
</dbReference>
<dbReference type="InterPro" id="IPR002885">
    <property type="entry name" value="PPR_rpt"/>
</dbReference>
<organism evidence="7 8">
    <name type="scientific">Oidiodendron maius (strain Zn)</name>
    <dbReference type="NCBI Taxonomy" id="913774"/>
    <lineage>
        <taxon>Eukaryota</taxon>
        <taxon>Fungi</taxon>
        <taxon>Dikarya</taxon>
        <taxon>Ascomycota</taxon>
        <taxon>Pezizomycotina</taxon>
        <taxon>Leotiomycetes</taxon>
        <taxon>Leotiomycetes incertae sedis</taxon>
        <taxon>Myxotrichaceae</taxon>
        <taxon>Oidiodendron</taxon>
    </lineage>
</organism>
<dbReference type="HOGENOM" id="CLU_012630_1_1_1"/>
<sequence length="555" mass="63647">MTSDSVRLEAWFISSLAKASRCRKHSAVLPTCTYFTSTRRPISEKGQGTTEHISSQKDPNSKAPQQSNYTFHPNTTKEELLALVDDYGGESFTDGLPLMEPPNLYRHPDGPHLTVTDKEEEDWPPPHCAWPCSPDAEATIELLDLALKDFTRDPEEVYNLYRDLPAPRAPYLESKTRHRLLRHLAVVERKDEHSMLRYFSVIDDMKGAAIPLTTSEWTSAISFAARYVHRSTEAEVEAALQMWREMEHIVGVKGNDATFNVLFDVACKAGKFTLAEMIYKEMEERGFRYNRFHYVSQIHYYGLKGNGDGVRAAYKALIDAGEIVDTVVLNAVISALIHAHEANAAANVYERMKQAHLVNRKSRIPPKDFKSRREINLSLLKLAKTARHDPTKLEEYRQKSIIAPDTQTYRILVNYFAVRAGELDKVAKYLDEMKWFEIPLHGALFLALLKGFALHGGIRYTEWTDDRLESVWKSFLRAIDDGVADLYISKWIALWALRAFLKCSGKSRTIDIWEEIRQRWKPSEVDMDFILKTLQPLIEGEDMAEKRFDWLLGSL</sequence>
<proteinExistence type="inferred from homology"/>
<dbReference type="PROSITE" id="PS51375">
    <property type="entry name" value="PPR"/>
    <property type="match status" value="2"/>
</dbReference>
<reference evidence="7 8" key="1">
    <citation type="submission" date="2014-04" db="EMBL/GenBank/DDBJ databases">
        <authorList>
            <consortium name="DOE Joint Genome Institute"/>
            <person name="Kuo A."/>
            <person name="Martino E."/>
            <person name="Perotto S."/>
            <person name="Kohler A."/>
            <person name="Nagy L.G."/>
            <person name="Floudas D."/>
            <person name="Copeland A."/>
            <person name="Barry K.W."/>
            <person name="Cichocki N."/>
            <person name="Veneault-Fourrey C."/>
            <person name="LaButti K."/>
            <person name="Lindquist E.A."/>
            <person name="Lipzen A."/>
            <person name="Lundell T."/>
            <person name="Morin E."/>
            <person name="Murat C."/>
            <person name="Sun H."/>
            <person name="Tunlid A."/>
            <person name="Henrissat B."/>
            <person name="Grigoriev I.V."/>
            <person name="Hibbett D.S."/>
            <person name="Martin F."/>
            <person name="Nordberg H.P."/>
            <person name="Cantor M.N."/>
            <person name="Hua S.X."/>
        </authorList>
    </citation>
    <scope>NUCLEOTIDE SEQUENCE [LARGE SCALE GENOMIC DNA]</scope>
    <source>
        <strain evidence="7 8">Zn</strain>
    </source>
</reference>
<evidence type="ECO:0008006" key="9">
    <source>
        <dbReference type="Google" id="ProtNLM"/>
    </source>
</evidence>
<feature type="repeat" description="PPR" evidence="5">
    <location>
        <begin position="405"/>
        <end position="440"/>
    </location>
</feature>
<dbReference type="Pfam" id="PF01535">
    <property type="entry name" value="PPR"/>
    <property type="match status" value="1"/>
</dbReference>
<comment type="function">
    <text evidence="3">Regulates mitochondrial small subunit maturation by controlling 15S rRNA 5'-end processing. Localizes to the 5' precursor of the 15S rRNA in a position that is subsequently occupied by mS47 in the mature yeast mtSSU. Uses structure and sequence-specific RNA recognition, binding to a single-stranded region of the precursor and specifically recognizing bases -6 to -1. The exchange of Ccm1 for mS47 is coupled to the irreversible removal of precursor rRNA that is accompanied by conformational changes of the mitoribosomal proteins uS5m and mS26. These conformational changes signal completion of 5'-end rRNA processing through protection of the mature 5'-end of the 15S rRNA and stabilization of mS47. The removal of the 5' precursor together with the dissociation of Ccm1 may be catalyzed by the 5'-3' exoribonuclease Pet127. Involved in the specific removal of group I introns in mitochondrial encoded transcripts.</text>
</comment>
<dbReference type="EMBL" id="KN832901">
    <property type="protein sequence ID" value="KIM92990.1"/>
    <property type="molecule type" value="Genomic_DNA"/>
</dbReference>
<dbReference type="Gene3D" id="1.25.40.10">
    <property type="entry name" value="Tetratricopeptide repeat domain"/>
    <property type="match status" value="2"/>
</dbReference>
<dbReference type="OrthoDB" id="1908178at2759"/>
<dbReference type="NCBIfam" id="TIGR00756">
    <property type="entry name" value="PPR"/>
    <property type="match status" value="1"/>
</dbReference>
<dbReference type="InterPro" id="IPR011990">
    <property type="entry name" value="TPR-like_helical_dom_sf"/>
</dbReference>
<evidence type="ECO:0000256" key="4">
    <source>
        <dbReference type="ARBA" id="ARBA00044511"/>
    </source>
</evidence>
<evidence type="ECO:0000256" key="1">
    <source>
        <dbReference type="ARBA" id="ARBA00006192"/>
    </source>
</evidence>
<gene>
    <name evidence="7" type="ORF">OIDMADRAFT_106966</name>
</gene>
<evidence type="ECO:0000256" key="3">
    <source>
        <dbReference type="ARBA" id="ARBA00044493"/>
    </source>
</evidence>
<evidence type="ECO:0000313" key="7">
    <source>
        <dbReference type="EMBL" id="KIM92990.1"/>
    </source>
</evidence>
<feature type="repeat" description="PPR" evidence="5">
    <location>
        <begin position="255"/>
        <end position="289"/>
    </location>
</feature>
<evidence type="ECO:0000256" key="2">
    <source>
        <dbReference type="ARBA" id="ARBA00022737"/>
    </source>
</evidence>
<dbReference type="InParanoid" id="A0A0C3G9W5"/>